<feature type="chain" id="PRO_5003617695" description="T9SS type B sorting domain-containing protein" evidence="2">
    <location>
        <begin position="18"/>
        <end position="1184"/>
    </location>
</feature>
<dbReference type="PATRIC" id="fig|1094466.5.peg.2161"/>
<evidence type="ECO:0000256" key="2">
    <source>
        <dbReference type="SAM" id="SignalP"/>
    </source>
</evidence>
<dbReference type="eggNOG" id="COG1572">
    <property type="taxonomic scope" value="Bacteria"/>
</dbReference>
<dbReference type="NCBIfam" id="TIGR04131">
    <property type="entry name" value="Bac_Flav_CTERM"/>
    <property type="match status" value="1"/>
</dbReference>
<dbReference type="InterPro" id="IPR052918">
    <property type="entry name" value="Motility_Chemotaxis_Reg"/>
</dbReference>
<dbReference type="InterPro" id="IPR010620">
    <property type="entry name" value="SBBP_repeat"/>
</dbReference>
<dbReference type="EMBL" id="HE774682">
    <property type="protein sequence ID" value="CCG54126.1"/>
    <property type="molecule type" value="Genomic_DNA"/>
</dbReference>
<dbReference type="SUPFAM" id="SSF101898">
    <property type="entry name" value="NHL repeat"/>
    <property type="match status" value="1"/>
</dbReference>
<dbReference type="eggNOG" id="COG5492">
    <property type="taxonomic scope" value="Bacteria"/>
</dbReference>
<dbReference type="Gene3D" id="2.60.40.1220">
    <property type="match status" value="5"/>
</dbReference>
<organism evidence="3 4">
    <name type="scientific">Flavobacterium indicum (strain DSM 17447 / CIP 109464 / GPTSA100-9)</name>
    <dbReference type="NCBI Taxonomy" id="1094466"/>
    <lineage>
        <taxon>Bacteria</taxon>
        <taxon>Pseudomonadati</taxon>
        <taxon>Bacteroidota</taxon>
        <taxon>Flavobacteriia</taxon>
        <taxon>Flavobacteriales</taxon>
        <taxon>Flavobacteriaceae</taxon>
        <taxon>Flavobacterium</taxon>
    </lineage>
</organism>
<dbReference type="eggNOG" id="COG3386">
    <property type="taxonomic scope" value="Bacteria"/>
</dbReference>
<keyword evidence="4" id="KW-1185">Reference proteome</keyword>
<gene>
    <name evidence="3" type="ordered locus">KQS_11020</name>
</gene>
<dbReference type="Pfam" id="PF13585">
    <property type="entry name" value="CHU_C"/>
    <property type="match status" value="1"/>
</dbReference>
<dbReference type="HOGENOM" id="CLU_267740_0_0_10"/>
<dbReference type="KEGG" id="fin:KQS_11020"/>
<dbReference type="OrthoDB" id="1281257at2"/>
<dbReference type="AlphaFoldDB" id="H8XPR0"/>
<dbReference type="PANTHER" id="PTHR35580">
    <property type="entry name" value="CELL SURFACE GLYCOPROTEIN (S-LAYER PROTEIN)-LIKE PROTEIN"/>
    <property type="match status" value="1"/>
</dbReference>
<keyword evidence="1 2" id="KW-0732">Signal</keyword>
<reference evidence="3 4" key="1">
    <citation type="journal article" date="2012" name="J. Bacteriol.">
        <title>Complete Genome Sequence of Flavobacterium indicum GPSTA100-9T, Isolated from Warm Spring Water.</title>
        <authorList>
            <person name="Barbier P."/>
            <person name="Houel A."/>
            <person name="Loux V."/>
            <person name="Poulain J."/>
            <person name="Bernardet J.F."/>
            <person name="Touchon M."/>
            <person name="Duchaud E."/>
        </authorList>
    </citation>
    <scope>NUCLEOTIDE SEQUENCE [LARGE SCALE GENOMIC DNA]</scope>
    <source>
        <strain evidence="4">DSM 17447 / CIP 109464 / GPTSA100-9</strain>
    </source>
</reference>
<dbReference type="STRING" id="1094466.KQS_11020"/>
<evidence type="ECO:0008006" key="5">
    <source>
        <dbReference type="Google" id="ProtNLM"/>
    </source>
</evidence>
<proteinExistence type="predicted"/>
<dbReference type="InterPro" id="IPR026341">
    <property type="entry name" value="T9SS_type_B"/>
</dbReference>
<dbReference type="Proteomes" id="UP000007599">
    <property type="component" value="Chromosome I"/>
</dbReference>
<evidence type="ECO:0000256" key="1">
    <source>
        <dbReference type="ARBA" id="ARBA00022729"/>
    </source>
</evidence>
<dbReference type="InterPro" id="IPR014755">
    <property type="entry name" value="Cu-Rt/internalin_Ig-like"/>
</dbReference>
<reference evidence="4" key="2">
    <citation type="submission" date="2012-03" db="EMBL/GenBank/DDBJ databases">
        <title>Complete genome sequence of Flavobacterium indicum GPTSA100-9T, isolated from warm spring water.</title>
        <authorList>
            <person name="Barbier P."/>
            <person name="Houel A."/>
            <person name="Loux V."/>
            <person name="Poulain J."/>
            <person name="Bernardet J.-F."/>
            <person name="Touchon M."/>
            <person name="Duchaud E."/>
        </authorList>
    </citation>
    <scope>NUCLEOTIDE SEQUENCE [LARGE SCALE GENOMIC DNA]</scope>
    <source>
        <strain evidence="4">DSM 17447 / CIP 109464 / GPTSA100-9</strain>
    </source>
</reference>
<dbReference type="PANTHER" id="PTHR35580:SF1">
    <property type="entry name" value="PHYTASE-LIKE DOMAIN-CONTAINING PROTEIN"/>
    <property type="match status" value="1"/>
</dbReference>
<feature type="signal peptide" evidence="2">
    <location>
        <begin position="1"/>
        <end position="17"/>
    </location>
</feature>
<dbReference type="eggNOG" id="COG2911">
    <property type="taxonomic scope" value="Bacteria"/>
</dbReference>
<evidence type="ECO:0000313" key="3">
    <source>
        <dbReference type="EMBL" id="CCG54126.1"/>
    </source>
</evidence>
<name>H8XPR0_FLAIG</name>
<protein>
    <recommendedName>
        <fullName evidence="5">T9SS type B sorting domain-containing protein</fullName>
    </recommendedName>
</protein>
<evidence type="ECO:0000313" key="4">
    <source>
        <dbReference type="Proteomes" id="UP000007599"/>
    </source>
</evidence>
<dbReference type="Pfam" id="PF06739">
    <property type="entry name" value="SBBP"/>
    <property type="match status" value="1"/>
</dbReference>
<dbReference type="RefSeq" id="WP_014389244.1">
    <property type="nucleotide sequence ID" value="NC_017025.1"/>
</dbReference>
<sequence>MKFKLLLLILFFQISFAQQPVLDWAKSYGGTSQDRSNTIAVDPSNNVIVGGGFAGSVDFDPNSGTFTLTTPLSYDYDAFISKLDSNGNLVWAKKVGSSPGSDEIYSITVDHQGNIYALGNFRGTVDFDPNAGVYNLTEMGFGSGDMFLLKLNAAGDFVYAKQFGGNGVELGRSIALDSTGNIYFTGEVNSAMSGSTILTTDFDPGPGVTPVSSITGLNGDVFVCKLDSNGNLLWVKTMGGTGPDDAKSIAVDVNGNVYTTGIFRATADFDPSAVVYNLVNPNTNRWDVFVSKLDTNGNFVWAKSFGNPTQDDYAFGIKVDLFGNVYSTGNFNGNVDFDPGTGVANLNSLYDTTYISKLDVNGNYVWAKCFGGSSSGRAIALDAASNIYLTGYFNGTVDFDPNTGVANVSGLGGPLYTYICKLDANGIYQWAKGFGNSNNPNHTMSYAITTDATNHVYTTGNFYAIVDFDPCESVMNLTSNGQEDVFVQKLNQDTVGGPQFNSIAPICYGSTPPILPTTSLNGVIGTWNPSVVDTTTSGTYVFTPNAGQCVTQTTSLSVTVLPIVTTVFPSFSSVCSGTTPPLLPTTSSNGIVGTWTPSSISNTTSGTYVFTPNAGQCGTIYTLNITVVPSVVPQFNSIAPICAGDSLAALPTTSLNGITGTWSPALNNQQTTTYTFTPNSGFCATTQTLTITVNAVTPLFNSVSPICAGETLQSLPTTSINGIPGSWSPALNNLLTTTYTFTPNPGYCAPLVTMTIVVNQPTVPNFNPVNPVCQGATIASLPTTSLNGITGNWSPALNNQATTLYTFTPNPGQCATIQTLTIVVTNSITPQFQSISPVCSGTVLAPLPTVSLNGISGSWSPALNNQQTTTYTFTPTAGQCATSQSLTIQIIPPTVPVFNLVNPICIGDVLTPLPSTSLNGITGTWSPALNNQQTTLYTFTPNSGECATQQTMTIQVNSIVPQFVPIAPVCIDEIIPALPTVSLNGITGVWSPALNNQQTTTYTFTPDVGQCATSQNLTIEVKTFVELQVQIIQHSDFNLNQDLEVVVHPPGNYLFILDDEIVQQSNVFKNISSCTHQLKIQDLNGCSKSDVEMELFIFGYPPYFTPNGDGYNEYWNINCNDIVNAKITIFDRYGKLIKQFLSSELGWDGTYIGNELPSTDYWFTIDYNKNQEIKQFKGHFTLKR</sequence>
<accession>H8XPR0</accession>